<dbReference type="Pfam" id="PF16363">
    <property type="entry name" value="GDP_Man_Dehyd"/>
    <property type="match status" value="1"/>
</dbReference>
<proteinExistence type="predicted"/>
<dbReference type="GO" id="GO:0003824">
    <property type="term" value="F:catalytic activity"/>
    <property type="evidence" value="ECO:0007669"/>
    <property type="project" value="UniProtKB-ARBA"/>
</dbReference>
<keyword evidence="3" id="KW-1185">Reference proteome</keyword>
<name>A0ABD2IA32_HETSC</name>
<evidence type="ECO:0000313" key="2">
    <source>
        <dbReference type="EMBL" id="KAL3077204.1"/>
    </source>
</evidence>
<dbReference type="PANTHER" id="PTHR43000">
    <property type="entry name" value="DTDP-D-GLUCOSE 4,6-DEHYDRATASE-RELATED"/>
    <property type="match status" value="1"/>
</dbReference>
<dbReference type="AlphaFoldDB" id="A0ABD2IA32"/>
<dbReference type="InterPro" id="IPR016040">
    <property type="entry name" value="NAD(P)-bd_dom"/>
</dbReference>
<reference evidence="2 3" key="1">
    <citation type="submission" date="2024-10" db="EMBL/GenBank/DDBJ databases">
        <authorList>
            <person name="Kim D."/>
        </authorList>
    </citation>
    <scope>NUCLEOTIDE SEQUENCE [LARGE SCALE GENOMIC DNA]</scope>
    <source>
        <strain evidence="2">Taebaek</strain>
    </source>
</reference>
<dbReference type="InterPro" id="IPR036291">
    <property type="entry name" value="NAD(P)-bd_dom_sf"/>
</dbReference>
<dbReference type="Gene3D" id="3.90.25.10">
    <property type="entry name" value="UDP-galactose 4-epimerase, domain 1"/>
    <property type="match status" value="1"/>
</dbReference>
<feature type="domain" description="NAD(P)-binding" evidence="1">
    <location>
        <begin position="21"/>
        <end position="333"/>
    </location>
</feature>
<gene>
    <name evidence="2" type="ORF">niasHS_013193</name>
</gene>
<evidence type="ECO:0000259" key="1">
    <source>
        <dbReference type="Pfam" id="PF16363"/>
    </source>
</evidence>
<accession>A0ABD2IA32</accession>
<dbReference type="SUPFAM" id="SSF51735">
    <property type="entry name" value="NAD(P)-binding Rossmann-fold domains"/>
    <property type="match status" value="2"/>
</dbReference>
<dbReference type="Gene3D" id="3.40.50.720">
    <property type="entry name" value="NAD(P)-binding Rossmann-like Domain"/>
    <property type="match status" value="2"/>
</dbReference>
<evidence type="ECO:0000313" key="3">
    <source>
        <dbReference type="Proteomes" id="UP001620645"/>
    </source>
</evidence>
<comment type="caution">
    <text evidence="2">The sequence shown here is derived from an EMBL/GenBank/DDBJ whole genome shotgun (WGS) entry which is preliminary data.</text>
</comment>
<dbReference type="EMBL" id="JBICCN010000327">
    <property type="protein sequence ID" value="KAL3077204.1"/>
    <property type="molecule type" value="Genomic_DNA"/>
</dbReference>
<dbReference type="Proteomes" id="UP001620645">
    <property type="component" value="Unassembled WGS sequence"/>
</dbReference>
<protein>
    <recommendedName>
        <fullName evidence="1">NAD(P)-binding domain-containing protein</fullName>
    </recommendedName>
</protein>
<organism evidence="2 3">
    <name type="scientific">Heterodera schachtii</name>
    <name type="common">Sugarbeet cyst nematode worm</name>
    <name type="synonym">Tylenchus schachtii</name>
    <dbReference type="NCBI Taxonomy" id="97005"/>
    <lineage>
        <taxon>Eukaryota</taxon>
        <taxon>Metazoa</taxon>
        <taxon>Ecdysozoa</taxon>
        <taxon>Nematoda</taxon>
        <taxon>Chromadorea</taxon>
        <taxon>Rhabditida</taxon>
        <taxon>Tylenchina</taxon>
        <taxon>Tylenchomorpha</taxon>
        <taxon>Tylenchoidea</taxon>
        <taxon>Heteroderidae</taxon>
        <taxon>Heteroderinae</taxon>
        <taxon>Heterodera</taxon>
    </lineage>
</organism>
<sequence length="663" mass="75213">MASSFSSSSPSVLRFEPKNVLVTGGCGFIGSNFVNFAFEKWPQSNFVNVDKLILNSDCNYVARKVRNSARYKSELADIRNGKVLKKVLEQNEIDTIVHFAADCTSKRCYEQPMEALENNSVAFVQMLECVREYGKVKKFVHISTDEVYGDSNLGPTEKPKSEECPILPGNPYAATKAICEFYAHLFQQKFALPIVTLRINNIYGPNQWDVKLMPRFIEMARKQKRFPVQGSGDQLRSWLYVDDASEGIIRAAEVGRVGQIYNLGTYLEKNVKEVAECVQSEVRTQMGQPVVAPQFDHIADRPYNDQRYLISFSKATKELGWTPKTPFEEGLKRVVSSHLEHKTEPSQRLSVIIYGGRGWVGQQVAKLLETRKIRYELAKKKIGFDHEKEVELELLQVRPTHVLCCTGRTHGGQFKTIEYLEGGADRDFENVRDNLFCALQLAIICQRLGLHFTYIGTGYLFAYDKEHPVGGLGFGENGKYNMKIKKSRFIPICFASDLPTFFGNSYSVVKGFTDRMLNRLAFDEVINARITLPLNYALDEERNLLAKITKYKQIFDLPVSISILPDLLPALLRLMEQRFSGPLNLISPEPISLAKILRLYKEHFDPNLSDFEAITAESEKGKQLMATKGNCALSTDLLTKLCPEVKRSSDELVANFKRMKETK</sequence>